<evidence type="ECO:0000256" key="1">
    <source>
        <dbReference type="ARBA" id="ARBA00001033"/>
    </source>
</evidence>
<dbReference type="GO" id="GO:0046854">
    <property type="term" value="P:phosphatidylinositol phosphate biosynthetic process"/>
    <property type="evidence" value="ECO:0007669"/>
    <property type="project" value="InterPro"/>
</dbReference>
<dbReference type="EC" id="3.1.3.25" evidence="2"/>
<dbReference type="PANTHER" id="PTHR20854">
    <property type="entry name" value="INOSITOL MONOPHOSPHATASE"/>
    <property type="match status" value="1"/>
</dbReference>
<protein>
    <recommendedName>
        <fullName evidence="2">inositol-phosphate phosphatase</fullName>
        <ecNumber evidence="2">3.1.3.25</ecNumber>
    </recommendedName>
</protein>
<comment type="caution">
    <text evidence="6">The sequence shown here is derived from an EMBL/GenBank/DDBJ whole genome shotgun (WGS) entry which is preliminary data.</text>
</comment>
<dbReference type="Pfam" id="PF00459">
    <property type="entry name" value="Inositol_P"/>
    <property type="match status" value="1"/>
</dbReference>
<feature type="binding site" evidence="5">
    <location>
        <position position="89"/>
    </location>
    <ligand>
        <name>Mg(2+)</name>
        <dbReference type="ChEBI" id="CHEBI:18420"/>
        <label>1</label>
        <note>catalytic</note>
    </ligand>
</feature>
<evidence type="ECO:0000256" key="2">
    <source>
        <dbReference type="ARBA" id="ARBA00013106"/>
    </source>
</evidence>
<evidence type="ECO:0000256" key="4">
    <source>
        <dbReference type="ARBA" id="ARBA00022842"/>
    </source>
</evidence>
<dbReference type="SUPFAM" id="SSF56655">
    <property type="entry name" value="Carbohydrate phosphatase"/>
    <property type="match status" value="1"/>
</dbReference>
<accession>A0A2W2EYN8</accession>
<dbReference type="InterPro" id="IPR000760">
    <property type="entry name" value="Inositol_monophosphatase-like"/>
</dbReference>
<dbReference type="Proteomes" id="UP000249304">
    <property type="component" value="Unassembled WGS sequence"/>
</dbReference>
<evidence type="ECO:0000256" key="5">
    <source>
        <dbReference type="PIRSR" id="PIRSR600760-2"/>
    </source>
</evidence>
<dbReference type="AlphaFoldDB" id="A0A2W2EYN8"/>
<dbReference type="Gene3D" id="3.30.540.10">
    <property type="entry name" value="Fructose-1,6-Bisphosphatase, subunit A, domain 1"/>
    <property type="match status" value="1"/>
</dbReference>
<dbReference type="GO" id="GO:0046872">
    <property type="term" value="F:metal ion binding"/>
    <property type="evidence" value="ECO:0007669"/>
    <property type="project" value="UniProtKB-KW"/>
</dbReference>
<dbReference type="GO" id="GO:0008934">
    <property type="term" value="F:inositol monophosphate 1-phosphatase activity"/>
    <property type="evidence" value="ECO:0007669"/>
    <property type="project" value="TreeGrafter"/>
</dbReference>
<dbReference type="PROSITE" id="PS00630">
    <property type="entry name" value="IMP_2"/>
    <property type="match status" value="1"/>
</dbReference>
<evidence type="ECO:0000313" key="6">
    <source>
        <dbReference type="EMBL" id="PZG09374.1"/>
    </source>
</evidence>
<feature type="binding site" evidence="5">
    <location>
        <position position="209"/>
    </location>
    <ligand>
        <name>Mg(2+)</name>
        <dbReference type="ChEBI" id="CHEBI:18420"/>
        <label>1</label>
        <note>catalytic</note>
    </ligand>
</feature>
<reference evidence="6 7" key="1">
    <citation type="submission" date="2018-01" db="EMBL/GenBank/DDBJ databases">
        <title>Draft genome sequence of Nonomuraea sp. KC333.</title>
        <authorList>
            <person name="Sahin N."/>
            <person name="Saygin H."/>
            <person name="Ay H."/>
        </authorList>
    </citation>
    <scope>NUCLEOTIDE SEQUENCE [LARGE SCALE GENOMIC DNA]</scope>
    <source>
        <strain evidence="6 7">KC333</strain>
    </source>
</reference>
<comment type="cofactor">
    <cofactor evidence="5">
        <name>Mg(2+)</name>
        <dbReference type="ChEBI" id="CHEBI:18420"/>
    </cofactor>
</comment>
<feature type="binding site" evidence="5">
    <location>
        <position position="70"/>
    </location>
    <ligand>
        <name>Mg(2+)</name>
        <dbReference type="ChEBI" id="CHEBI:18420"/>
        <label>1</label>
        <note>catalytic</note>
    </ligand>
</feature>
<evidence type="ECO:0000313" key="7">
    <source>
        <dbReference type="Proteomes" id="UP000249304"/>
    </source>
</evidence>
<feature type="binding site" evidence="5">
    <location>
        <position position="86"/>
    </location>
    <ligand>
        <name>Mg(2+)</name>
        <dbReference type="ChEBI" id="CHEBI:18420"/>
        <label>1</label>
        <note>catalytic</note>
    </ligand>
</feature>
<name>A0A2W2EYN8_9ACTN</name>
<dbReference type="GO" id="GO:0007165">
    <property type="term" value="P:signal transduction"/>
    <property type="evidence" value="ECO:0007669"/>
    <property type="project" value="TreeGrafter"/>
</dbReference>
<keyword evidence="4 5" id="KW-0460">Magnesium</keyword>
<dbReference type="OrthoDB" id="3530320at2"/>
<gene>
    <name evidence="6" type="ORF">C1J01_37695</name>
</gene>
<dbReference type="PRINTS" id="PR00377">
    <property type="entry name" value="IMPHPHTASES"/>
</dbReference>
<proteinExistence type="predicted"/>
<keyword evidence="7" id="KW-1185">Reference proteome</keyword>
<dbReference type="InterPro" id="IPR020550">
    <property type="entry name" value="Inositol_monophosphatase_CS"/>
</dbReference>
<dbReference type="GO" id="GO:0006020">
    <property type="term" value="P:inositol metabolic process"/>
    <property type="evidence" value="ECO:0007669"/>
    <property type="project" value="TreeGrafter"/>
</dbReference>
<dbReference type="EMBL" id="POUD01000247">
    <property type="protein sequence ID" value="PZG09374.1"/>
    <property type="molecule type" value="Genomic_DNA"/>
</dbReference>
<dbReference type="Gene3D" id="3.40.190.80">
    <property type="match status" value="1"/>
</dbReference>
<comment type="catalytic activity">
    <reaction evidence="1">
        <text>a myo-inositol phosphate + H2O = myo-inositol + phosphate</text>
        <dbReference type="Rhea" id="RHEA:24056"/>
        <dbReference type="ChEBI" id="CHEBI:15377"/>
        <dbReference type="ChEBI" id="CHEBI:17268"/>
        <dbReference type="ChEBI" id="CHEBI:43474"/>
        <dbReference type="ChEBI" id="CHEBI:84139"/>
        <dbReference type="EC" id="3.1.3.25"/>
    </reaction>
</comment>
<sequence length="271" mass="27713">MPGEAGPALAAAAVAALEAYATATARHGRAALEAVVADGADGTPTMRIDVLVEDAVLAALAPYGVNVLTEETGWVDHGSALTLVLDPVDGSANAAAGVPLSAFSAAVAQDGVFTEALTVWLDTGRSWWAAAGVPCPLRTTGRRELAGAAVSLLRPHPAKPGAAAAWWEVVRRAARVRILSTSCLEGALVAQGATDAFADAGTDTHRLVDIAASVVLAEAAGGAVRDVFGRPVELDTDLTRRWSGIVAATPDLADELAQVMRQAYEDQPPVP</sequence>
<organism evidence="6 7">
    <name type="scientific">Nonomuraea aridisoli</name>
    <dbReference type="NCBI Taxonomy" id="2070368"/>
    <lineage>
        <taxon>Bacteria</taxon>
        <taxon>Bacillati</taxon>
        <taxon>Actinomycetota</taxon>
        <taxon>Actinomycetes</taxon>
        <taxon>Streptosporangiales</taxon>
        <taxon>Streptosporangiaceae</taxon>
        <taxon>Nonomuraea</taxon>
    </lineage>
</organism>
<dbReference type="PANTHER" id="PTHR20854:SF4">
    <property type="entry name" value="INOSITOL-1-MONOPHOSPHATASE-RELATED"/>
    <property type="match status" value="1"/>
</dbReference>
<keyword evidence="3 5" id="KW-0479">Metal-binding</keyword>
<evidence type="ECO:0000256" key="3">
    <source>
        <dbReference type="ARBA" id="ARBA00022723"/>
    </source>
</evidence>